<feature type="transmembrane region" description="Helical" evidence="8">
    <location>
        <begin position="147"/>
        <end position="168"/>
    </location>
</feature>
<dbReference type="Gene3D" id="1.20.1510.10">
    <property type="entry name" value="Cation efflux protein transmembrane domain"/>
    <property type="match status" value="1"/>
</dbReference>
<dbReference type="FunFam" id="1.20.1510.10:FF:000006">
    <property type="entry name" value="Divalent cation efflux transporter"/>
    <property type="match status" value="1"/>
</dbReference>
<feature type="transmembrane region" description="Helical" evidence="8">
    <location>
        <begin position="262"/>
        <end position="284"/>
    </location>
</feature>
<dbReference type="GO" id="GO:0016020">
    <property type="term" value="C:membrane"/>
    <property type="evidence" value="ECO:0007669"/>
    <property type="project" value="UniProtKB-SubCell"/>
</dbReference>
<name>A0A067M3F8_BOTB1</name>
<dbReference type="SUPFAM" id="SSF160240">
    <property type="entry name" value="Cation efflux protein cytoplasmic domain-like"/>
    <property type="match status" value="1"/>
</dbReference>
<evidence type="ECO:0000256" key="8">
    <source>
        <dbReference type="SAM" id="Phobius"/>
    </source>
</evidence>
<keyword evidence="6 8" id="KW-0472">Membrane</keyword>
<evidence type="ECO:0000256" key="4">
    <source>
        <dbReference type="ARBA" id="ARBA00022692"/>
    </source>
</evidence>
<gene>
    <name evidence="10" type="ORF">BOTBODRAFT_36534</name>
</gene>
<dbReference type="NCBIfam" id="TIGR01297">
    <property type="entry name" value="CDF"/>
    <property type="match status" value="1"/>
</dbReference>
<sequence>MEKNNLKKRHGVNGNANGTTSAVGDNVLRDDQHKHAEREHEHDSAHGHSHGHDHDHDSEDIDALLEVLKGRGDRGSRIAFVGLLANVGLTGIKGVSGWYLNSAALIADAAHSLSDLMGDIVTLVCYSVSRRSPSPAYPYGYGKFETFGTTIMSLFLLAGASAIAAHSYSQCPPLPFLSRTTAASTSPLDEHEDVDPNAAWFALLSILAKEYLYRLSSKVAREENSPVLMANALHHRSDMWSSFVSLIAILGSWLVPGLPLDPLGGILVSVLILQQGLGILYASIKELTDAGVSPSTLSSISSLLKPILSASPSSSSSSSKYTHVIAIRDIRALRRGGNIFVDLTVELPRNTSMQGALGVEERIRKTVMEGRKEVREVKVQFCVEGEVLVH</sequence>
<dbReference type="PANTHER" id="PTHR43840:SF15">
    <property type="entry name" value="MITOCHONDRIAL METAL TRANSPORTER 1-RELATED"/>
    <property type="match status" value="1"/>
</dbReference>
<feature type="transmembrane region" description="Helical" evidence="8">
    <location>
        <begin position="237"/>
        <end position="256"/>
    </location>
</feature>
<dbReference type="GO" id="GO:0098771">
    <property type="term" value="P:inorganic ion homeostasis"/>
    <property type="evidence" value="ECO:0007669"/>
    <property type="project" value="UniProtKB-ARBA"/>
</dbReference>
<dbReference type="GO" id="GO:0030003">
    <property type="term" value="P:intracellular monoatomic cation homeostasis"/>
    <property type="evidence" value="ECO:0007669"/>
    <property type="project" value="UniProtKB-ARBA"/>
</dbReference>
<feature type="compositionally biased region" description="Basic residues" evidence="7">
    <location>
        <begin position="1"/>
        <end position="11"/>
    </location>
</feature>
<dbReference type="STRING" id="930990.A0A067M3F8"/>
<keyword evidence="3" id="KW-0813">Transport</keyword>
<dbReference type="HOGENOM" id="CLU_013430_12_0_1"/>
<feature type="domain" description="Cation efflux protein transmembrane" evidence="9">
    <location>
        <begin position="80"/>
        <end position="287"/>
    </location>
</feature>
<evidence type="ECO:0000256" key="7">
    <source>
        <dbReference type="SAM" id="MobiDB-lite"/>
    </source>
</evidence>
<dbReference type="InterPro" id="IPR050291">
    <property type="entry name" value="CDF_Transporter"/>
</dbReference>
<dbReference type="InterPro" id="IPR002524">
    <property type="entry name" value="Cation_efflux"/>
</dbReference>
<evidence type="ECO:0000256" key="6">
    <source>
        <dbReference type="ARBA" id="ARBA00023136"/>
    </source>
</evidence>
<evidence type="ECO:0000256" key="5">
    <source>
        <dbReference type="ARBA" id="ARBA00022989"/>
    </source>
</evidence>
<dbReference type="SUPFAM" id="SSF161111">
    <property type="entry name" value="Cation efflux protein transmembrane domain-like"/>
    <property type="match status" value="1"/>
</dbReference>
<protein>
    <recommendedName>
        <fullName evidence="9">Cation efflux protein transmembrane domain-containing protein</fullName>
    </recommendedName>
</protein>
<dbReference type="Proteomes" id="UP000027195">
    <property type="component" value="Unassembled WGS sequence"/>
</dbReference>
<dbReference type="InParanoid" id="A0A067M3F8"/>
<feature type="compositionally biased region" description="Basic and acidic residues" evidence="7">
    <location>
        <begin position="27"/>
        <end position="57"/>
    </location>
</feature>
<reference evidence="11" key="1">
    <citation type="journal article" date="2014" name="Proc. Natl. Acad. Sci. U.S.A.">
        <title>Extensive sampling of basidiomycete genomes demonstrates inadequacy of the white-rot/brown-rot paradigm for wood decay fungi.</title>
        <authorList>
            <person name="Riley R."/>
            <person name="Salamov A.A."/>
            <person name="Brown D.W."/>
            <person name="Nagy L.G."/>
            <person name="Floudas D."/>
            <person name="Held B.W."/>
            <person name="Levasseur A."/>
            <person name="Lombard V."/>
            <person name="Morin E."/>
            <person name="Otillar R."/>
            <person name="Lindquist E.A."/>
            <person name="Sun H."/>
            <person name="LaButti K.M."/>
            <person name="Schmutz J."/>
            <person name="Jabbour D."/>
            <person name="Luo H."/>
            <person name="Baker S.E."/>
            <person name="Pisabarro A.G."/>
            <person name="Walton J.D."/>
            <person name="Blanchette R.A."/>
            <person name="Henrissat B."/>
            <person name="Martin F."/>
            <person name="Cullen D."/>
            <person name="Hibbett D.S."/>
            <person name="Grigoriev I.V."/>
        </authorList>
    </citation>
    <scope>NUCLEOTIDE SEQUENCE [LARGE SCALE GENOMIC DNA]</scope>
    <source>
        <strain evidence="11">FD-172 SS1</strain>
    </source>
</reference>
<evidence type="ECO:0000256" key="1">
    <source>
        <dbReference type="ARBA" id="ARBA00004141"/>
    </source>
</evidence>
<dbReference type="GO" id="GO:0008324">
    <property type="term" value="F:monoatomic cation transmembrane transporter activity"/>
    <property type="evidence" value="ECO:0007669"/>
    <property type="project" value="InterPro"/>
</dbReference>
<evidence type="ECO:0000259" key="9">
    <source>
        <dbReference type="Pfam" id="PF01545"/>
    </source>
</evidence>
<comment type="subcellular location">
    <subcellularLocation>
        <location evidence="1">Membrane</location>
        <topology evidence="1">Multi-pass membrane protein</topology>
    </subcellularLocation>
</comment>
<dbReference type="PANTHER" id="PTHR43840">
    <property type="entry name" value="MITOCHONDRIAL METAL TRANSPORTER 1-RELATED"/>
    <property type="match status" value="1"/>
</dbReference>
<dbReference type="Pfam" id="PF01545">
    <property type="entry name" value="Cation_efflux"/>
    <property type="match status" value="1"/>
</dbReference>
<keyword evidence="4 8" id="KW-0812">Transmembrane</keyword>
<dbReference type="InterPro" id="IPR027469">
    <property type="entry name" value="Cation_efflux_TMD_sf"/>
</dbReference>
<feature type="region of interest" description="Disordered" evidence="7">
    <location>
        <begin position="1"/>
        <end position="57"/>
    </location>
</feature>
<organism evidence="10 11">
    <name type="scientific">Botryobasidium botryosum (strain FD-172 SS1)</name>
    <dbReference type="NCBI Taxonomy" id="930990"/>
    <lineage>
        <taxon>Eukaryota</taxon>
        <taxon>Fungi</taxon>
        <taxon>Dikarya</taxon>
        <taxon>Basidiomycota</taxon>
        <taxon>Agaricomycotina</taxon>
        <taxon>Agaricomycetes</taxon>
        <taxon>Cantharellales</taxon>
        <taxon>Botryobasidiaceae</taxon>
        <taxon>Botryobasidium</taxon>
    </lineage>
</organism>
<dbReference type="Gene3D" id="3.30.70.1350">
    <property type="entry name" value="Cation efflux protein, cytoplasmic domain"/>
    <property type="match status" value="1"/>
</dbReference>
<evidence type="ECO:0000256" key="2">
    <source>
        <dbReference type="ARBA" id="ARBA00008114"/>
    </source>
</evidence>
<evidence type="ECO:0000313" key="11">
    <source>
        <dbReference type="Proteomes" id="UP000027195"/>
    </source>
</evidence>
<evidence type="ECO:0000256" key="3">
    <source>
        <dbReference type="ARBA" id="ARBA00022448"/>
    </source>
</evidence>
<dbReference type="InterPro" id="IPR058533">
    <property type="entry name" value="Cation_efflux_TM"/>
</dbReference>
<feature type="compositionally biased region" description="Polar residues" evidence="7">
    <location>
        <begin position="14"/>
        <end position="23"/>
    </location>
</feature>
<dbReference type="EMBL" id="KL198071">
    <property type="protein sequence ID" value="KDQ10104.1"/>
    <property type="molecule type" value="Genomic_DNA"/>
</dbReference>
<dbReference type="FunCoup" id="A0A067M3F8">
    <property type="interactions" value="50"/>
</dbReference>
<proteinExistence type="inferred from homology"/>
<dbReference type="OrthoDB" id="435980at2759"/>
<keyword evidence="11" id="KW-1185">Reference proteome</keyword>
<comment type="similarity">
    <text evidence="2">Belongs to the cation diffusion facilitator (CDF) transporter (TC 2.A.4) family.</text>
</comment>
<dbReference type="AlphaFoldDB" id="A0A067M3F8"/>
<feature type="transmembrane region" description="Helical" evidence="8">
    <location>
        <begin position="78"/>
        <end position="99"/>
    </location>
</feature>
<evidence type="ECO:0000313" key="10">
    <source>
        <dbReference type="EMBL" id="KDQ10104.1"/>
    </source>
</evidence>
<dbReference type="InterPro" id="IPR036837">
    <property type="entry name" value="Cation_efflux_CTD_sf"/>
</dbReference>
<keyword evidence="5 8" id="KW-1133">Transmembrane helix</keyword>
<accession>A0A067M3F8</accession>